<protein>
    <submittedName>
        <fullName evidence="1">Uncharacterized protein</fullName>
    </submittedName>
</protein>
<name>A0ACD5HLK1_9PROT</name>
<dbReference type="EMBL" id="CP127527">
    <property type="protein sequence ID" value="XRI76492.1"/>
    <property type="molecule type" value="Genomic_DNA"/>
</dbReference>
<reference evidence="1 2" key="1">
    <citation type="journal article" date="2019" name="Int. J. Syst. Evol. Microbiol.">
        <title>Acidithiobacillus sulfuriphilus sp. nov.: an extremely acidophilic sulfur-oxidizing chemolithotroph isolated from a neutral pH environment.</title>
        <authorList>
            <person name="Falagan C."/>
            <person name="Moya-Beltran A."/>
            <person name="Castro M."/>
            <person name="Quatrini R."/>
            <person name="Johnson D.B."/>
        </authorList>
    </citation>
    <scope>NUCLEOTIDE SEQUENCE [LARGE SCALE GENOMIC DNA]</scope>
    <source>
        <strain evidence="1 2">CJ-2</strain>
    </source>
</reference>
<evidence type="ECO:0000313" key="1">
    <source>
        <dbReference type="EMBL" id="XRI76492.1"/>
    </source>
</evidence>
<accession>A0ACD5HLK1</accession>
<evidence type="ECO:0000313" key="2">
    <source>
        <dbReference type="Proteomes" id="UP000271650"/>
    </source>
</evidence>
<keyword evidence="2" id="KW-1185">Reference proteome</keyword>
<dbReference type="Proteomes" id="UP000271650">
    <property type="component" value="Chromosome"/>
</dbReference>
<organism evidence="1 2">
    <name type="scientific">Acidithiobacillus sulfuriphilus</name>
    <dbReference type="NCBI Taxonomy" id="1867749"/>
    <lineage>
        <taxon>Bacteria</taxon>
        <taxon>Pseudomonadati</taxon>
        <taxon>Pseudomonadota</taxon>
        <taxon>Acidithiobacillia</taxon>
        <taxon>Acidithiobacillales</taxon>
        <taxon>Acidithiobacillaceae</taxon>
        <taxon>Acidithiobacillus</taxon>
    </lineage>
</organism>
<gene>
    <name evidence="1" type="ORF">EC580_011090</name>
</gene>
<proteinExistence type="predicted"/>
<sequence>MESHYDTPSFSASIFGHVLRTAALRVVQFAVAALLVVAPASALAGLVDDVPSCYAATHIAPPAKPYTHLIYILMDQTVKLPPTLEQSAVNNALRMLKPGTRFVIAEFSAFSQGHFLQVVHTGIVEKPLAPSRIGSTSMVAARHLNVCLGMQYGFARKMVATSMASIMESSTGSLDQSDIMMAMKTVAPAIARDPAPQKVLFAITDGLENSSVTTFYGNGTVRVINPAVEMGKAIRNHLIGNFGGASVYVLGGAVMPPAASGSLAARNGYRDPQALINLKDFWRQYFAKSDGKLMEFGEPALVEPVAYPETH</sequence>